<feature type="region of interest" description="Disordered" evidence="1">
    <location>
        <begin position="1"/>
        <end position="21"/>
    </location>
</feature>
<comment type="caution">
    <text evidence="2">The sequence shown here is derived from an EMBL/GenBank/DDBJ whole genome shotgun (WGS) entry which is preliminary data.</text>
</comment>
<proteinExistence type="predicted"/>
<evidence type="ECO:0000313" key="2">
    <source>
        <dbReference type="EMBL" id="KNF05748.1"/>
    </source>
</evidence>
<evidence type="ECO:0000256" key="1">
    <source>
        <dbReference type="SAM" id="MobiDB-lite"/>
    </source>
</evidence>
<evidence type="ECO:0000313" key="3">
    <source>
        <dbReference type="Proteomes" id="UP000054564"/>
    </source>
</evidence>
<accession>A0A0L0W2H8</accession>
<protein>
    <submittedName>
        <fullName evidence="2">Uncharacterized protein</fullName>
    </submittedName>
</protein>
<dbReference type="Proteomes" id="UP000054564">
    <property type="component" value="Unassembled WGS sequence"/>
</dbReference>
<gene>
    <name evidence="2" type="ORF">PSTG_01147</name>
</gene>
<dbReference type="AlphaFoldDB" id="A0A0L0W2H8"/>
<keyword evidence="3" id="KW-1185">Reference proteome</keyword>
<dbReference type="EMBL" id="AJIL01000006">
    <property type="protein sequence ID" value="KNF05748.1"/>
    <property type="molecule type" value="Genomic_DNA"/>
</dbReference>
<reference evidence="3" key="1">
    <citation type="submission" date="2014-03" db="EMBL/GenBank/DDBJ databases">
        <title>The Genome Sequence of Puccinia striiformis f. sp. tritici PST-78.</title>
        <authorList>
            <consortium name="The Broad Institute Genome Sequencing Platform"/>
            <person name="Cuomo C."/>
            <person name="Hulbert S."/>
            <person name="Chen X."/>
            <person name="Walker B."/>
            <person name="Young S.K."/>
            <person name="Zeng Q."/>
            <person name="Gargeya S."/>
            <person name="Fitzgerald M."/>
            <person name="Haas B."/>
            <person name="Abouelleil A."/>
            <person name="Alvarado L."/>
            <person name="Arachchi H.M."/>
            <person name="Berlin A.M."/>
            <person name="Chapman S.B."/>
            <person name="Goldberg J."/>
            <person name="Griggs A."/>
            <person name="Gujja S."/>
            <person name="Hansen M."/>
            <person name="Howarth C."/>
            <person name="Imamovic A."/>
            <person name="Larimer J."/>
            <person name="McCowan C."/>
            <person name="Montmayeur A."/>
            <person name="Murphy C."/>
            <person name="Neiman D."/>
            <person name="Pearson M."/>
            <person name="Priest M."/>
            <person name="Roberts A."/>
            <person name="Saif S."/>
            <person name="Shea T."/>
            <person name="Sisk P."/>
            <person name="Sykes S."/>
            <person name="Wortman J."/>
            <person name="Nusbaum C."/>
            <person name="Birren B."/>
        </authorList>
    </citation>
    <scope>NUCLEOTIDE SEQUENCE [LARGE SCALE GENOMIC DNA]</scope>
    <source>
        <strain evidence="3">race PST-78</strain>
    </source>
</reference>
<organism evidence="2 3">
    <name type="scientific">Puccinia striiformis f. sp. tritici PST-78</name>
    <dbReference type="NCBI Taxonomy" id="1165861"/>
    <lineage>
        <taxon>Eukaryota</taxon>
        <taxon>Fungi</taxon>
        <taxon>Dikarya</taxon>
        <taxon>Basidiomycota</taxon>
        <taxon>Pucciniomycotina</taxon>
        <taxon>Pucciniomycetes</taxon>
        <taxon>Pucciniales</taxon>
        <taxon>Pucciniaceae</taxon>
        <taxon>Puccinia</taxon>
    </lineage>
</organism>
<sequence>MATSDDPPQKNRPPPRLLKRHKSFGVSRLLTAISFFGPPDSQRQRACLIEQCGDTLVENKSTKTNFVNQIACKHPATSQSHSVPMHKVKGPLQQMMIKNQQSNFDSNLIKLVVKVRLYFGIVLDALWSMYPNYVKFDEESCRQPKHLRNNPKYKAFTHAIGALDSVFVSAREDLWLSQAQVSDPLISTQDESAQGNTGGFKQERDFDVLHEDI</sequence>
<name>A0A0L0W2H8_9BASI</name>